<feature type="compositionally biased region" description="Basic residues" evidence="1">
    <location>
        <begin position="278"/>
        <end position="291"/>
    </location>
</feature>
<proteinExistence type="predicted"/>
<dbReference type="OrthoDB" id="10649748at2759"/>
<gene>
    <name evidence="2" type="ORF">BCR41DRAFT_410351</name>
</gene>
<dbReference type="GeneID" id="33571280"/>
<dbReference type="RefSeq" id="XP_021879110.1">
    <property type="nucleotide sequence ID" value="XM_022029437.1"/>
</dbReference>
<name>A0A1Y2GGA6_9FUNG</name>
<organism evidence="2 3">
    <name type="scientific">Lobosporangium transversale</name>
    <dbReference type="NCBI Taxonomy" id="64571"/>
    <lineage>
        <taxon>Eukaryota</taxon>
        <taxon>Fungi</taxon>
        <taxon>Fungi incertae sedis</taxon>
        <taxon>Mucoromycota</taxon>
        <taxon>Mortierellomycotina</taxon>
        <taxon>Mortierellomycetes</taxon>
        <taxon>Mortierellales</taxon>
        <taxon>Mortierellaceae</taxon>
        <taxon>Lobosporangium</taxon>
    </lineage>
</organism>
<feature type="region of interest" description="Disordered" evidence="1">
    <location>
        <begin position="267"/>
        <end position="291"/>
    </location>
</feature>
<evidence type="ECO:0000313" key="3">
    <source>
        <dbReference type="Proteomes" id="UP000193648"/>
    </source>
</evidence>
<reference evidence="2 3" key="1">
    <citation type="submission" date="2016-07" db="EMBL/GenBank/DDBJ databases">
        <title>Pervasive Adenine N6-methylation of Active Genes in Fungi.</title>
        <authorList>
            <consortium name="DOE Joint Genome Institute"/>
            <person name="Mondo S.J."/>
            <person name="Dannebaum R.O."/>
            <person name="Kuo R.C."/>
            <person name="Labutti K."/>
            <person name="Haridas S."/>
            <person name="Kuo A."/>
            <person name="Salamov A."/>
            <person name="Ahrendt S.R."/>
            <person name="Lipzen A."/>
            <person name="Sullivan W."/>
            <person name="Andreopoulos W.B."/>
            <person name="Clum A."/>
            <person name="Lindquist E."/>
            <person name="Daum C."/>
            <person name="Ramamoorthy G.K."/>
            <person name="Gryganskyi A."/>
            <person name="Culley D."/>
            <person name="Magnuson J.K."/>
            <person name="James T.Y."/>
            <person name="O'Malley M.A."/>
            <person name="Stajich J.E."/>
            <person name="Spatafora J.W."/>
            <person name="Visel A."/>
            <person name="Grigoriev I.V."/>
        </authorList>
    </citation>
    <scope>NUCLEOTIDE SEQUENCE [LARGE SCALE GENOMIC DNA]</scope>
    <source>
        <strain evidence="2 3">NRRL 3116</strain>
    </source>
</reference>
<keyword evidence="3" id="KW-1185">Reference proteome</keyword>
<dbReference type="Proteomes" id="UP000193648">
    <property type="component" value="Unassembled WGS sequence"/>
</dbReference>
<evidence type="ECO:0000256" key="1">
    <source>
        <dbReference type="SAM" id="MobiDB-lite"/>
    </source>
</evidence>
<protein>
    <submittedName>
        <fullName evidence="2">Uncharacterized protein</fullName>
    </submittedName>
</protein>
<evidence type="ECO:0000313" key="2">
    <source>
        <dbReference type="EMBL" id="ORZ10020.1"/>
    </source>
</evidence>
<sequence length="529" mass="58683">MNVTRFDMPLQAVKVFSPARDEKDNLWAWTRYTLRGQQCRAKIVTPNGPQKELRAHPAYFHLVDLHRSGENFQWFEVSGLFEACGYQKTSTHSFGVSVRLEVEAMSRTEKTLMVPNEELQDIPVRIYEKKADAGPSGTVARVATVVGTSSIRASSPAPSPSFFSPASSSPSFFSSSSSLTSSSSLSFSFPSTFPIFSVMPLVALVVLVLSDLGMFGCSVTTLNRLSMGMEARLCDQLMSETEDDGDDNSDRLGGFCSSDGCLGGARKGSTKGGGMRGRGMKGRGSNHRRRSRYRARPCPSIYLVLEGLHRNLLQLLITDHRRLLAHRHRPDHQPDTDSKAVGATSLVPASFDDTGNLESLEVLAAAIQLHETLYSHSPCPIVNQKPTLRVSLRPVTMWAHYLGRACEEITGKLYKFIDGLAGAASFINNEPSTYSQAGYVQFRGGFAVEHSNAYMKEFNQFIDIFQKSKSKAHQEFARSTKRITKKNGSTVFKRIYWYTHSCLLSIEPGPYMCYLLLLPNLANFSENYP</sequence>
<dbReference type="AlphaFoldDB" id="A0A1Y2GGA6"/>
<comment type="caution">
    <text evidence="2">The sequence shown here is derived from an EMBL/GenBank/DDBJ whole genome shotgun (WGS) entry which is preliminary data.</text>
</comment>
<dbReference type="InParanoid" id="A0A1Y2GGA6"/>
<dbReference type="EMBL" id="MCFF01000032">
    <property type="protein sequence ID" value="ORZ10020.1"/>
    <property type="molecule type" value="Genomic_DNA"/>
</dbReference>
<feature type="compositionally biased region" description="Gly residues" evidence="1">
    <location>
        <begin position="267"/>
        <end position="277"/>
    </location>
</feature>
<accession>A0A1Y2GGA6</accession>